<dbReference type="Proteomes" id="UP000611500">
    <property type="component" value="Unassembled WGS sequence"/>
</dbReference>
<evidence type="ECO:0000256" key="3">
    <source>
        <dbReference type="SAM" id="MobiDB-lite"/>
    </source>
</evidence>
<evidence type="ECO:0008006" key="6">
    <source>
        <dbReference type="Google" id="ProtNLM"/>
    </source>
</evidence>
<keyword evidence="1" id="KW-0813">Transport</keyword>
<dbReference type="PANTHER" id="PTHR34982">
    <property type="entry name" value="YOP PROTEINS TRANSLOCATION PROTEIN L"/>
    <property type="match status" value="1"/>
</dbReference>
<feature type="region of interest" description="Disordered" evidence="3">
    <location>
        <begin position="1"/>
        <end position="25"/>
    </location>
</feature>
<name>A0A8J3H6N8_9RHOB</name>
<reference evidence="4" key="2">
    <citation type="submission" date="2020-09" db="EMBL/GenBank/DDBJ databases">
        <authorList>
            <person name="Sun Q."/>
            <person name="Zhou Y."/>
        </authorList>
    </citation>
    <scope>NUCLEOTIDE SEQUENCE</scope>
    <source>
        <strain evidence="4">CGMCC 1.7081</strain>
    </source>
</reference>
<reference evidence="4" key="1">
    <citation type="journal article" date="2014" name="Int. J. Syst. Evol. Microbiol.">
        <title>Complete genome sequence of Corynebacterium casei LMG S-19264T (=DSM 44701T), isolated from a smear-ripened cheese.</title>
        <authorList>
            <consortium name="US DOE Joint Genome Institute (JGI-PGF)"/>
            <person name="Walter F."/>
            <person name="Albersmeier A."/>
            <person name="Kalinowski J."/>
            <person name="Ruckert C."/>
        </authorList>
    </citation>
    <scope>NUCLEOTIDE SEQUENCE</scope>
    <source>
        <strain evidence="4">CGMCC 1.7081</strain>
    </source>
</reference>
<dbReference type="EMBL" id="BNAP01000003">
    <property type="protein sequence ID" value="GHG85345.1"/>
    <property type="molecule type" value="Genomic_DNA"/>
</dbReference>
<feature type="compositionally biased region" description="Basic and acidic residues" evidence="3">
    <location>
        <begin position="1"/>
        <end position="11"/>
    </location>
</feature>
<dbReference type="GO" id="GO:0005829">
    <property type="term" value="C:cytosol"/>
    <property type="evidence" value="ECO:0007669"/>
    <property type="project" value="TreeGrafter"/>
</dbReference>
<dbReference type="InterPro" id="IPR051472">
    <property type="entry name" value="T3SS_Stator/FliH"/>
</dbReference>
<protein>
    <recommendedName>
        <fullName evidence="6">Flagellar assembly protein FliH/Type III secretion system HrpE domain-containing protein</fullName>
    </recommendedName>
</protein>
<gene>
    <name evidence="4" type="ORF">GCM10010961_12340</name>
</gene>
<comment type="caution">
    <text evidence="4">The sequence shown here is derived from an EMBL/GenBank/DDBJ whole genome shotgun (WGS) entry which is preliminary data.</text>
</comment>
<proteinExistence type="predicted"/>
<accession>A0A8J3H6N8</accession>
<dbReference type="PANTHER" id="PTHR34982:SF1">
    <property type="entry name" value="FLAGELLAR ASSEMBLY PROTEIN FLIH"/>
    <property type="match status" value="1"/>
</dbReference>
<keyword evidence="2" id="KW-0653">Protein transport</keyword>
<dbReference type="GO" id="GO:0015031">
    <property type="term" value="P:protein transport"/>
    <property type="evidence" value="ECO:0007669"/>
    <property type="project" value="UniProtKB-KW"/>
</dbReference>
<sequence length="216" mass="23683">MRDFDAEDARVAEGGQAPVEPEPIRSLPLDEVDRLLVEARELAFAQGREQGADEVRTMLEQARETRVAATLEVLCSQVEVLLSQEDRRRREMERDMVGLALDIAERVAPEFLSAYGRGLTEERVREGVRMAQGSARLRLRLSPQMTEAMEADIADLLAPAGPVPDVRADPALADGEARLDWDGGGLSYSLDALCDTVLAALREAAAKLKDDQEKVG</sequence>
<evidence type="ECO:0000256" key="1">
    <source>
        <dbReference type="ARBA" id="ARBA00022448"/>
    </source>
</evidence>
<organism evidence="4 5">
    <name type="scientific">Pseudodonghicola xiamenensis</name>
    <dbReference type="NCBI Taxonomy" id="337702"/>
    <lineage>
        <taxon>Bacteria</taxon>
        <taxon>Pseudomonadati</taxon>
        <taxon>Pseudomonadota</taxon>
        <taxon>Alphaproteobacteria</taxon>
        <taxon>Rhodobacterales</taxon>
        <taxon>Paracoccaceae</taxon>
        <taxon>Pseudodonghicola</taxon>
    </lineage>
</organism>
<evidence type="ECO:0000256" key="2">
    <source>
        <dbReference type="ARBA" id="ARBA00022927"/>
    </source>
</evidence>
<keyword evidence="5" id="KW-1185">Reference proteome</keyword>
<evidence type="ECO:0000313" key="5">
    <source>
        <dbReference type="Proteomes" id="UP000611500"/>
    </source>
</evidence>
<dbReference type="AlphaFoldDB" id="A0A8J3H6N8"/>
<evidence type="ECO:0000313" key="4">
    <source>
        <dbReference type="EMBL" id="GHG85345.1"/>
    </source>
</evidence>